<evidence type="ECO:0000313" key="3">
    <source>
        <dbReference type="Proteomes" id="UP000011682"/>
    </source>
</evidence>
<dbReference type="EMBL" id="ANAH02000004">
    <property type="protein sequence ID" value="EPX64138.1"/>
    <property type="molecule type" value="Genomic_DNA"/>
</dbReference>
<comment type="caution">
    <text evidence="2">The sequence shown here is derived from an EMBL/GenBank/DDBJ whole genome shotgun (WGS) entry which is preliminary data.</text>
</comment>
<dbReference type="Proteomes" id="UP000011682">
    <property type="component" value="Unassembled WGS sequence"/>
</dbReference>
<reference evidence="2" key="1">
    <citation type="submission" date="2013-05" db="EMBL/GenBank/DDBJ databases">
        <title>Genome assembly of Cystobacter fuscus DSM 2262.</title>
        <authorList>
            <person name="Sharma G."/>
            <person name="Khatri I."/>
            <person name="Kaur C."/>
            <person name="Mayilraj S."/>
            <person name="Subramanian S."/>
        </authorList>
    </citation>
    <scope>NUCLEOTIDE SEQUENCE [LARGE SCALE GENOMIC DNA]</scope>
    <source>
        <strain evidence="2">DSM 2262</strain>
    </source>
</reference>
<evidence type="ECO:0000256" key="1">
    <source>
        <dbReference type="SAM" id="MobiDB-lite"/>
    </source>
</evidence>
<feature type="region of interest" description="Disordered" evidence="1">
    <location>
        <begin position="1"/>
        <end position="50"/>
    </location>
</feature>
<evidence type="ECO:0000313" key="2">
    <source>
        <dbReference type="EMBL" id="EPX64138.1"/>
    </source>
</evidence>
<name>S9R5C0_CYSF2</name>
<proteinExistence type="predicted"/>
<dbReference type="AlphaFoldDB" id="S9R5C0"/>
<gene>
    <name evidence="2" type="ORF">D187_005272</name>
</gene>
<protein>
    <submittedName>
        <fullName evidence="2">Uncharacterized protein</fullName>
    </submittedName>
</protein>
<accession>S9R5C0</accession>
<keyword evidence="3" id="KW-1185">Reference proteome</keyword>
<organism evidence="2 3">
    <name type="scientific">Cystobacter fuscus (strain ATCC 25194 / DSM 2262 / NBRC 100088 / M29)</name>
    <dbReference type="NCBI Taxonomy" id="1242864"/>
    <lineage>
        <taxon>Bacteria</taxon>
        <taxon>Pseudomonadati</taxon>
        <taxon>Myxococcota</taxon>
        <taxon>Myxococcia</taxon>
        <taxon>Myxococcales</taxon>
        <taxon>Cystobacterineae</taxon>
        <taxon>Archangiaceae</taxon>
        <taxon>Cystobacter</taxon>
    </lineage>
</organism>
<sequence>MPNKDYQGHWKSGRGGNSRNHCPYREIQRGVPSRHTSTGGGRAAGGDHLR</sequence>